<dbReference type="PANTHER" id="PTHR30069">
    <property type="entry name" value="TONB-DEPENDENT OUTER MEMBRANE RECEPTOR"/>
    <property type="match status" value="1"/>
</dbReference>
<dbReference type="EMBL" id="CP013015">
    <property type="protein sequence ID" value="AMM41066.1"/>
    <property type="molecule type" value="Genomic_DNA"/>
</dbReference>
<keyword evidence="15" id="KW-1185">Reference proteome</keyword>
<dbReference type="AlphaFoldDB" id="A0A7U4QKK9"/>
<dbReference type="Pfam" id="PF07715">
    <property type="entry name" value="Plug"/>
    <property type="match status" value="1"/>
</dbReference>
<sequence length="599" mass="69928">MIAYTYVKTFFIILWLTPFFFWLTNVYAQISLPPIVVTASRLPQPSTEIGREIEIIEAEEIRQLPVHSVDELLEYFSSIDVRNRGISGIQSDFSLRGSSFEQVLFLINGMPINDPQTGHHHGDIPITLSEIDRIEVVLGGASALYGHGGFGGVINIITKKQTKPKIKVKYAHGEYDYNLEKIGLTTPTWQDNQLSLNWERQLSNGYHINTDFDTKLGNLSFNSKNWQIFMGFSDKRFGANSFYTPKYPWQWERTQTQLFLTKTKFQIGNIHFQPAFIYRRHDDHFFLDRNNPDFYQNHHHTHVYNFRLPFNKQIANIKIAGGTEFSREDIKSNSLGSHFRWHEGIFLSLSPALEKINTNLDLRLDHYSEDLGTEFSHNLSFAYKLRPDLKLRWATGRSFRIPSFTELYYQSPANIGNPALRAEHAWHLESGIDIFKSKWQAGVTIFYRWGRDIIDWVMKEGFWQAENLTRVNTFGLSLNFTIWWDKHSLRFDYTYLNQSSNPQVYAKYLNYLRHKTDFIFLSHWPGKVDTSLVLSYQKRLDQTAYPLLDIKIKKIFNYSHGKCSIFIEGKNLLDADYEDIGGVPMPDVWIWGGIEIEIF</sequence>
<evidence type="ECO:0000256" key="10">
    <source>
        <dbReference type="PROSITE-ProRule" id="PRU01360"/>
    </source>
</evidence>
<evidence type="ECO:0000256" key="6">
    <source>
        <dbReference type="ARBA" id="ARBA00023077"/>
    </source>
</evidence>
<dbReference type="Gene3D" id="2.40.170.20">
    <property type="entry name" value="TonB-dependent receptor, beta-barrel domain"/>
    <property type="match status" value="1"/>
</dbReference>
<dbReference type="InterPro" id="IPR000531">
    <property type="entry name" value="Beta-barrel_TonB"/>
</dbReference>
<protein>
    <submittedName>
        <fullName evidence="14">TonB-dependent receptor</fullName>
    </submittedName>
</protein>
<dbReference type="GO" id="GO:0044718">
    <property type="term" value="P:siderophore transmembrane transport"/>
    <property type="evidence" value="ECO:0007669"/>
    <property type="project" value="TreeGrafter"/>
</dbReference>
<dbReference type="KEGG" id="daw:HS1_001262"/>
<organism evidence="14 15">
    <name type="scientific">Desulfofervidus auxilii</name>
    <dbReference type="NCBI Taxonomy" id="1621989"/>
    <lineage>
        <taxon>Bacteria</taxon>
        <taxon>Pseudomonadati</taxon>
        <taxon>Thermodesulfobacteriota</taxon>
        <taxon>Candidatus Desulfofervidia</taxon>
        <taxon>Candidatus Desulfofervidales</taxon>
        <taxon>Candidatus Desulfofervidaceae</taxon>
        <taxon>Candidatus Desulfofervidus</taxon>
    </lineage>
</organism>
<evidence type="ECO:0000256" key="5">
    <source>
        <dbReference type="ARBA" id="ARBA00022729"/>
    </source>
</evidence>
<dbReference type="Pfam" id="PF00593">
    <property type="entry name" value="TonB_dep_Rec_b-barrel"/>
    <property type="match status" value="1"/>
</dbReference>
<dbReference type="PROSITE" id="PS52016">
    <property type="entry name" value="TONB_DEPENDENT_REC_3"/>
    <property type="match status" value="1"/>
</dbReference>
<evidence type="ECO:0000256" key="2">
    <source>
        <dbReference type="ARBA" id="ARBA00022448"/>
    </source>
</evidence>
<dbReference type="PANTHER" id="PTHR30069:SF29">
    <property type="entry name" value="HEMOGLOBIN AND HEMOGLOBIN-HAPTOGLOBIN-BINDING PROTEIN 1-RELATED"/>
    <property type="match status" value="1"/>
</dbReference>
<evidence type="ECO:0000313" key="15">
    <source>
        <dbReference type="Proteomes" id="UP000070560"/>
    </source>
</evidence>
<comment type="similarity">
    <text evidence="10 11">Belongs to the TonB-dependent receptor family.</text>
</comment>
<keyword evidence="2 10" id="KW-0813">Transport</keyword>
<evidence type="ECO:0000256" key="11">
    <source>
        <dbReference type="RuleBase" id="RU003357"/>
    </source>
</evidence>
<name>A0A7U4QKK9_DESA2</name>
<dbReference type="InterPro" id="IPR012910">
    <property type="entry name" value="Plug_dom"/>
</dbReference>
<keyword evidence="3 10" id="KW-1134">Transmembrane beta strand</keyword>
<evidence type="ECO:0000256" key="3">
    <source>
        <dbReference type="ARBA" id="ARBA00022452"/>
    </source>
</evidence>
<evidence type="ECO:0000313" key="14">
    <source>
        <dbReference type="EMBL" id="AMM41066.1"/>
    </source>
</evidence>
<keyword evidence="4 10" id="KW-0812">Transmembrane</keyword>
<keyword evidence="8 14" id="KW-0675">Receptor</keyword>
<keyword evidence="6 11" id="KW-0798">TonB box</keyword>
<accession>A0A7U4QKK9</accession>
<evidence type="ECO:0000256" key="8">
    <source>
        <dbReference type="ARBA" id="ARBA00023170"/>
    </source>
</evidence>
<proteinExistence type="inferred from homology"/>
<dbReference type="GO" id="GO:0009279">
    <property type="term" value="C:cell outer membrane"/>
    <property type="evidence" value="ECO:0007669"/>
    <property type="project" value="UniProtKB-SubCell"/>
</dbReference>
<evidence type="ECO:0000259" key="12">
    <source>
        <dbReference type="Pfam" id="PF00593"/>
    </source>
</evidence>
<dbReference type="Gene3D" id="2.170.130.10">
    <property type="entry name" value="TonB-dependent receptor, plug domain"/>
    <property type="match status" value="1"/>
</dbReference>
<dbReference type="InterPro" id="IPR037066">
    <property type="entry name" value="Plug_dom_sf"/>
</dbReference>
<gene>
    <name evidence="14" type="ORF">HS1_001262</name>
</gene>
<evidence type="ECO:0000259" key="13">
    <source>
        <dbReference type="Pfam" id="PF07715"/>
    </source>
</evidence>
<evidence type="ECO:0000256" key="1">
    <source>
        <dbReference type="ARBA" id="ARBA00004571"/>
    </source>
</evidence>
<keyword evidence="9 10" id="KW-0998">Cell outer membrane</keyword>
<comment type="subcellular location">
    <subcellularLocation>
        <location evidence="1 10">Cell outer membrane</location>
        <topology evidence="1 10">Multi-pass membrane protein</topology>
    </subcellularLocation>
</comment>
<feature type="domain" description="TonB-dependent receptor plug" evidence="13">
    <location>
        <begin position="49"/>
        <end position="153"/>
    </location>
</feature>
<dbReference type="RefSeq" id="WP_066062506.1">
    <property type="nucleotide sequence ID" value="NZ_CP013015.1"/>
</dbReference>
<dbReference type="Proteomes" id="UP000070560">
    <property type="component" value="Chromosome"/>
</dbReference>
<dbReference type="InterPro" id="IPR036942">
    <property type="entry name" value="Beta-barrel_TonB_sf"/>
</dbReference>
<evidence type="ECO:0000256" key="4">
    <source>
        <dbReference type="ARBA" id="ARBA00022692"/>
    </source>
</evidence>
<reference evidence="14 15" key="1">
    <citation type="submission" date="2015-10" db="EMBL/GenBank/DDBJ databases">
        <title>Candidatus Desulfofervidus auxilii, a hydrogenotrophic sulfate-reducing bacterium involved in the thermophilic anaerobic oxidation of methane.</title>
        <authorList>
            <person name="Krukenberg V."/>
            <person name="Richter M."/>
            <person name="Wegener G."/>
        </authorList>
    </citation>
    <scope>NUCLEOTIDE SEQUENCE [LARGE SCALE GENOMIC DNA]</scope>
    <source>
        <strain evidence="14 15">HS1</strain>
    </source>
</reference>
<feature type="domain" description="TonB-dependent receptor-like beta-barrel" evidence="12">
    <location>
        <begin position="189"/>
        <end position="525"/>
    </location>
</feature>
<dbReference type="InterPro" id="IPR039426">
    <property type="entry name" value="TonB-dep_rcpt-like"/>
</dbReference>
<dbReference type="GO" id="GO:0015344">
    <property type="term" value="F:siderophore uptake transmembrane transporter activity"/>
    <property type="evidence" value="ECO:0007669"/>
    <property type="project" value="TreeGrafter"/>
</dbReference>
<dbReference type="SUPFAM" id="SSF56935">
    <property type="entry name" value="Porins"/>
    <property type="match status" value="1"/>
</dbReference>
<evidence type="ECO:0000256" key="9">
    <source>
        <dbReference type="ARBA" id="ARBA00023237"/>
    </source>
</evidence>
<keyword evidence="5" id="KW-0732">Signal</keyword>
<evidence type="ECO:0000256" key="7">
    <source>
        <dbReference type="ARBA" id="ARBA00023136"/>
    </source>
</evidence>
<keyword evidence="7 10" id="KW-0472">Membrane</keyword>